<dbReference type="Gene3D" id="3.30.429.10">
    <property type="entry name" value="Macrophage Migration Inhibitory Factor"/>
    <property type="match status" value="1"/>
</dbReference>
<evidence type="ECO:0000259" key="3">
    <source>
        <dbReference type="Pfam" id="PF01361"/>
    </source>
</evidence>
<dbReference type="GO" id="GO:0016862">
    <property type="term" value="F:intramolecular oxidoreductase activity, interconverting keto- and enol-groups"/>
    <property type="evidence" value="ECO:0007669"/>
    <property type="project" value="InterPro"/>
</dbReference>
<evidence type="ECO:0000256" key="2">
    <source>
        <dbReference type="PIRSR" id="PIRSR037799-1"/>
    </source>
</evidence>
<evidence type="ECO:0000256" key="1">
    <source>
        <dbReference type="ARBA" id="ARBA00023235"/>
    </source>
</evidence>
<dbReference type="InterPro" id="IPR017284">
    <property type="entry name" value="Tautomerase_PptA"/>
</dbReference>
<dbReference type="PIRSF" id="PIRSF037799">
    <property type="entry name" value="Tautomer_YdcE_prd"/>
    <property type="match status" value="1"/>
</dbReference>
<accession>A0A508TPJ0</accession>
<protein>
    <submittedName>
        <fullName evidence="4">Tautomerase PptA</fullName>
        <ecNumber evidence="4">5.3.2.-</ecNumber>
    </submittedName>
</protein>
<dbReference type="EC" id="5.3.2.-" evidence="4"/>
<keyword evidence="1 4" id="KW-0413">Isomerase</keyword>
<feature type="domain" description="4-oxalocrotonate tautomerase-like" evidence="3">
    <location>
        <begin position="2"/>
        <end position="52"/>
    </location>
</feature>
<dbReference type="InterPro" id="IPR014347">
    <property type="entry name" value="Tautomerase/MIF_sf"/>
</dbReference>
<reference evidence="4" key="1">
    <citation type="submission" date="2019-02" db="EMBL/GenBank/DDBJ databases">
        <authorList>
            <person name="Pothier F.J."/>
        </authorList>
    </citation>
    <scope>NUCLEOTIDE SEQUENCE</scope>
    <source>
        <strain evidence="4">CI-1B</strain>
    </source>
</reference>
<name>A0A508TPJ0_9BRAD</name>
<comment type="caution">
    <text evidence="4">The sequence shown here is derived from an EMBL/GenBank/DDBJ whole genome shotgun (WGS) entry which is preliminary data.</text>
</comment>
<dbReference type="SUPFAM" id="SSF55331">
    <property type="entry name" value="Tautomerase/MIF"/>
    <property type="match status" value="1"/>
</dbReference>
<dbReference type="InterPro" id="IPR004370">
    <property type="entry name" value="4-OT-like_dom"/>
</dbReference>
<dbReference type="Pfam" id="PF01361">
    <property type="entry name" value="Tautomerase"/>
    <property type="match status" value="1"/>
</dbReference>
<dbReference type="OrthoDB" id="3395834at2"/>
<keyword evidence="5" id="KW-1185">Reference proteome</keyword>
<dbReference type="AlphaFoldDB" id="A0A508TPJ0"/>
<feature type="active site" description="Proton acceptor; via imino nitrogen" evidence="2">
    <location>
        <position position="2"/>
    </location>
</feature>
<dbReference type="GO" id="GO:0005737">
    <property type="term" value="C:cytoplasm"/>
    <property type="evidence" value="ECO:0007669"/>
    <property type="project" value="InterPro"/>
</dbReference>
<organism evidence="4 5">
    <name type="scientific">Bradyrhizobium ivorense</name>
    <dbReference type="NCBI Taxonomy" id="2511166"/>
    <lineage>
        <taxon>Bacteria</taxon>
        <taxon>Pseudomonadati</taxon>
        <taxon>Pseudomonadota</taxon>
        <taxon>Alphaproteobacteria</taxon>
        <taxon>Hyphomicrobiales</taxon>
        <taxon>Nitrobacteraceae</taxon>
        <taxon>Bradyrhizobium</taxon>
    </lineage>
</organism>
<gene>
    <name evidence="4" type="primary">pptA</name>
    <name evidence="4" type="ORF">CI1B_63250</name>
</gene>
<dbReference type="RefSeq" id="WP_139863037.1">
    <property type="nucleotide sequence ID" value="NZ_CAADFC020000028.1"/>
</dbReference>
<evidence type="ECO:0000313" key="5">
    <source>
        <dbReference type="Proteomes" id="UP000328092"/>
    </source>
</evidence>
<dbReference type="EMBL" id="CAADFC020000028">
    <property type="protein sequence ID" value="VIO76272.1"/>
    <property type="molecule type" value="Genomic_DNA"/>
</dbReference>
<proteinExistence type="predicted"/>
<sequence length="76" mass="8179">MPHVVVKLYSGRSAQQKQALAHAITRAVTSTLGSGEESVSVGIEDVAPQDWASRVYGPDIVGKPETIFKQPGYDPR</sequence>
<evidence type="ECO:0000313" key="4">
    <source>
        <dbReference type="EMBL" id="VIO76272.1"/>
    </source>
</evidence>
<dbReference type="Proteomes" id="UP000328092">
    <property type="component" value="Unassembled WGS sequence"/>
</dbReference>